<name>A0AAD7BXV5_9AGAR</name>
<dbReference type="Proteomes" id="UP001221142">
    <property type="component" value="Unassembled WGS sequence"/>
</dbReference>
<evidence type="ECO:0000313" key="2">
    <source>
        <dbReference type="Proteomes" id="UP001221142"/>
    </source>
</evidence>
<dbReference type="EMBL" id="JARKIF010000008">
    <property type="protein sequence ID" value="KAJ7633271.1"/>
    <property type="molecule type" value="Genomic_DNA"/>
</dbReference>
<proteinExistence type="predicted"/>
<organism evidence="1 2">
    <name type="scientific">Roridomyces roridus</name>
    <dbReference type="NCBI Taxonomy" id="1738132"/>
    <lineage>
        <taxon>Eukaryota</taxon>
        <taxon>Fungi</taxon>
        <taxon>Dikarya</taxon>
        <taxon>Basidiomycota</taxon>
        <taxon>Agaricomycotina</taxon>
        <taxon>Agaricomycetes</taxon>
        <taxon>Agaricomycetidae</taxon>
        <taxon>Agaricales</taxon>
        <taxon>Marasmiineae</taxon>
        <taxon>Mycenaceae</taxon>
        <taxon>Roridomyces</taxon>
    </lineage>
</organism>
<dbReference type="InterPro" id="IPR011051">
    <property type="entry name" value="RmlC_Cupin_sf"/>
</dbReference>
<comment type="caution">
    <text evidence="1">The sequence shown here is derived from an EMBL/GenBank/DDBJ whole genome shotgun (WGS) entry which is preliminary data.</text>
</comment>
<sequence length="181" mass="19859">MDPEDVECDGIHTAFLRPRRVACGLYEIIRSTDAVDARLNHDGPISVSVLTACLPKVANDPESISLQSKRLPTRSTQLLIEIGTSFFTYNDIHTPFFPFDPACSSFTTFHASSTVPVSNTAPLIFPELGTILPRPPVDYTVILSGEIVCVLEGGEERTVKAGEFIMQRGTNHALPNRLEET</sequence>
<dbReference type="InterPro" id="IPR014710">
    <property type="entry name" value="RmlC-like_jellyroll"/>
</dbReference>
<keyword evidence="2" id="KW-1185">Reference proteome</keyword>
<protein>
    <submittedName>
        <fullName evidence="1">Uncharacterized protein</fullName>
    </submittedName>
</protein>
<evidence type="ECO:0000313" key="1">
    <source>
        <dbReference type="EMBL" id="KAJ7633271.1"/>
    </source>
</evidence>
<gene>
    <name evidence="1" type="ORF">FB45DRAFT_1027365</name>
</gene>
<reference evidence="1" key="1">
    <citation type="submission" date="2023-03" db="EMBL/GenBank/DDBJ databases">
        <title>Massive genome expansion in bonnet fungi (Mycena s.s.) driven by repeated elements and novel gene families across ecological guilds.</title>
        <authorList>
            <consortium name="Lawrence Berkeley National Laboratory"/>
            <person name="Harder C.B."/>
            <person name="Miyauchi S."/>
            <person name="Viragh M."/>
            <person name="Kuo A."/>
            <person name="Thoen E."/>
            <person name="Andreopoulos B."/>
            <person name="Lu D."/>
            <person name="Skrede I."/>
            <person name="Drula E."/>
            <person name="Henrissat B."/>
            <person name="Morin E."/>
            <person name="Kohler A."/>
            <person name="Barry K."/>
            <person name="LaButti K."/>
            <person name="Morin E."/>
            <person name="Salamov A."/>
            <person name="Lipzen A."/>
            <person name="Mereny Z."/>
            <person name="Hegedus B."/>
            <person name="Baldrian P."/>
            <person name="Stursova M."/>
            <person name="Weitz H."/>
            <person name="Taylor A."/>
            <person name="Grigoriev I.V."/>
            <person name="Nagy L.G."/>
            <person name="Martin F."/>
            <person name="Kauserud H."/>
        </authorList>
    </citation>
    <scope>NUCLEOTIDE SEQUENCE</scope>
    <source>
        <strain evidence="1">9284</strain>
    </source>
</reference>
<accession>A0AAD7BXV5</accession>
<dbReference type="SUPFAM" id="SSF51182">
    <property type="entry name" value="RmlC-like cupins"/>
    <property type="match status" value="1"/>
</dbReference>
<dbReference type="AlphaFoldDB" id="A0AAD7BXV5"/>
<dbReference type="Gene3D" id="2.60.120.10">
    <property type="entry name" value="Jelly Rolls"/>
    <property type="match status" value="1"/>
</dbReference>